<evidence type="ECO:0000313" key="1">
    <source>
        <dbReference type="EMBL" id="MDT0484446.1"/>
    </source>
</evidence>
<sequence length="250" mass="27169">MPDTPAVTPAPTGHDDIPARQPLPGTRLIAYRLPACGIAGSYIHMDHADIHVTYAQVVGRAGQFPAQGVGYGLRTVGGRDVNSWLRGSLIFWLSSEARMAEDGVIRYRQTRNHSVVTFVPDTASGVLINRPDEQVTAAAYRVTGPTGVTQLWRGRAVRDAIARCRRKPPVGWPAGWAHLMPDATVTFGPGGFPWSSEEIYTAEPAAEPASWGPPCAECRYPESEHDPVRLWGRSRTDGTGCTCWAHSAQE</sequence>
<proteinExistence type="predicted"/>
<dbReference type="Proteomes" id="UP001183824">
    <property type="component" value="Unassembled WGS sequence"/>
</dbReference>
<name>A0ABU2VFT7_9ACTN</name>
<comment type="caution">
    <text evidence="1">The sequence shown here is derived from an EMBL/GenBank/DDBJ whole genome shotgun (WGS) entry which is preliminary data.</text>
</comment>
<protein>
    <submittedName>
        <fullName evidence="1">Uncharacterized protein</fullName>
    </submittedName>
</protein>
<reference evidence="2" key="1">
    <citation type="submission" date="2023-07" db="EMBL/GenBank/DDBJ databases">
        <title>30 novel species of actinomycetes from the DSMZ collection.</title>
        <authorList>
            <person name="Nouioui I."/>
        </authorList>
    </citation>
    <scope>NUCLEOTIDE SEQUENCE [LARGE SCALE GENOMIC DNA]</scope>
    <source>
        <strain evidence="2">DSM 41640</strain>
    </source>
</reference>
<keyword evidence="2" id="KW-1185">Reference proteome</keyword>
<evidence type="ECO:0000313" key="2">
    <source>
        <dbReference type="Proteomes" id="UP001183824"/>
    </source>
</evidence>
<organism evidence="1 2">
    <name type="scientific">Streptomyces doebereineriae</name>
    <dbReference type="NCBI Taxonomy" id="3075528"/>
    <lineage>
        <taxon>Bacteria</taxon>
        <taxon>Bacillati</taxon>
        <taxon>Actinomycetota</taxon>
        <taxon>Actinomycetes</taxon>
        <taxon>Kitasatosporales</taxon>
        <taxon>Streptomycetaceae</taxon>
        <taxon>Streptomyces</taxon>
    </lineage>
</organism>
<accession>A0ABU2VFT7</accession>
<gene>
    <name evidence="1" type="ORF">RNB18_30265</name>
</gene>
<dbReference type="EMBL" id="JAVREZ010000012">
    <property type="protein sequence ID" value="MDT0484446.1"/>
    <property type="molecule type" value="Genomic_DNA"/>
</dbReference>
<dbReference type="RefSeq" id="WP_311717306.1">
    <property type="nucleotide sequence ID" value="NZ_JAVREZ010000012.1"/>
</dbReference>